<dbReference type="AlphaFoldDB" id="D5XEP4"/>
<evidence type="ECO:0000313" key="2">
    <source>
        <dbReference type="EMBL" id="ADG82115.1"/>
    </source>
</evidence>
<dbReference type="STRING" id="635013.TherJR_1253"/>
<protein>
    <recommendedName>
        <fullName evidence="4">DUF2149 domain-containing protein</fullName>
    </recommendedName>
</protein>
<dbReference type="OrthoDB" id="8756620at2"/>
<dbReference type="Pfam" id="PF09919">
    <property type="entry name" value="DUF2149"/>
    <property type="match status" value="1"/>
</dbReference>
<keyword evidence="1" id="KW-0812">Transmembrane</keyword>
<dbReference type="HOGENOM" id="CLU_158570_0_0_9"/>
<keyword evidence="3" id="KW-1185">Reference proteome</keyword>
<evidence type="ECO:0008006" key="4">
    <source>
        <dbReference type="Google" id="ProtNLM"/>
    </source>
</evidence>
<proteinExistence type="predicted"/>
<accession>D5XEP4</accession>
<keyword evidence="1" id="KW-1133">Transmembrane helix</keyword>
<dbReference type="EMBL" id="CP002028">
    <property type="protein sequence ID" value="ADG82115.1"/>
    <property type="molecule type" value="Genomic_DNA"/>
</dbReference>
<name>D5XEP4_THEPJ</name>
<organism evidence="2 3">
    <name type="scientific">Thermincola potens (strain JR)</name>
    <dbReference type="NCBI Taxonomy" id="635013"/>
    <lineage>
        <taxon>Bacteria</taxon>
        <taxon>Bacillati</taxon>
        <taxon>Bacillota</taxon>
        <taxon>Clostridia</taxon>
        <taxon>Eubacteriales</taxon>
        <taxon>Thermincolaceae</taxon>
        <taxon>Thermincola</taxon>
    </lineage>
</organism>
<sequence length="118" mass="13063">MPLRRARRSRLGEDVVDPMSGVANLIDVMLVFACGLMVALVLSWNLQNVLFSKATPKERQQMLQAIQKAVNVQKGREMKELPKVETGGGAGYQEMGTVYRDPKTGKLIMIEQEKSGGE</sequence>
<dbReference type="eggNOG" id="COG4744">
    <property type="taxonomic scope" value="Bacteria"/>
</dbReference>
<evidence type="ECO:0000256" key="1">
    <source>
        <dbReference type="SAM" id="Phobius"/>
    </source>
</evidence>
<gene>
    <name evidence="2" type="ordered locus">TherJR_1253</name>
</gene>
<keyword evidence="1" id="KW-0472">Membrane</keyword>
<dbReference type="KEGG" id="tjr:TherJR_1253"/>
<feature type="transmembrane region" description="Helical" evidence="1">
    <location>
        <begin position="21"/>
        <end position="44"/>
    </location>
</feature>
<dbReference type="RefSeq" id="WP_013120134.1">
    <property type="nucleotide sequence ID" value="NC_014152.1"/>
</dbReference>
<reference evidence="2 3" key="1">
    <citation type="submission" date="2010-05" db="EMBL/GenBank/DDBJ databases">
        <title>Complete sequence of Thermincola sp. JR.</title>
        <authorList>
            <consortium name="US DOE Joint Genome Institute"/>
            <person name="Lucas S."/>
            <person name="Copeland A."/>
            <person name="Lapidus A."/>
            <person name="Cheng J.-F."/>
            <person name="Bruce D."/>
            <person name="Goodwin L."/>
            <person name="Pitluck S."/>
            <person name="Chertkov O."/>
            <person name="Detter J.C."/>
            <person name="Han C."/>
            <person name="Tapia R."/>
            <person name="Land M."/>
            <person name="Hauser L."/>
            <person name="Kyrpides N."/>
            <person name="Mikhailova N."/>
            <person name="Hazen T.C."/>
            <person name="Woyke T."/>
        </authorList>
    </citation>
    <scope>NUCLEOTIDE SEQUENCE [LARGE SCALE GENOMIC DNA]</scope>
    <source>
        <strain evidence="2 3">JR</strain>
    </source>
</reference>
<dbReference type="Proteomes" id="UP000002377">
    <property type="component" value="Chromosome"/>
</dbReference>
<evidence type="ECO:0000313" key="3">
    <source>
        <dbReference type="Proteomes" id="UP000002377"/>
    </source>
</evidence>
<dbReference type="InterPro" id="IPR018676">
    <property type="entry name" value="DUF2149"/>
</dbReference>